<sequence length="133" mass="15108">MVYIQATDGSMKKYACLTCIKGHRSTSCQHADRELVEIRKKGRPVSQCAECRNLRKTKQVHIKCMCKTSLSSIVKRDPYPTQQQTIDVVLSPPANEPARRLSVIDNLESEKQDLELDGKRSQVFSLHSPPWNP</sequence>
<comment type="caution">
    <text evidence="9">The sequence shown here is derived from an EMBL/GenBank/DDBJ whole genome shotgun (WGS) entry which is preliminary data.</text>
</comment>
<dbReference type="Gene3D" id="3.90.430.10">
    <property type="entry name" value="Copper fist DNA-binding domain"/>
    <property type="match status" value="1"/>
</dbReference>
<dbReference type="InterPro" id="IPR036395">
    <property type="entry name" value="Cu_fist_DNA-bd_dom_sf"/>
</dbReference>
<dbReference type="PANTHER" id="PTHR28088">
    <property type="entry name" value="TRANSCRIPTIONAL ACTIVATOR HAA1-RELATED"/>
    <property type="match status" value="1"/>
</dbReference>
<dbReference type="InterPro" id="IPR051763">
    <property type="entry name" value="Copper_Homeo_Regul"/>
</dbReference>
<evidence type="ECO:0000256" key="3">
    <source>
        <dbReference type="ARBA" id="ARBA00022833"/>
    </source>
</evidence>
<evidence type="ECO:0000256" key="4">
    <source>
        <dbReference type="ARBA" id="ARBA00023008"/>
    </source>
</evidence>
<evidence type="ECO:0000256" key="1">
    <source>
        <dbReference type="ARBA" id="ARBA00004123"/>
    </source>
</evidence>
<keyword evidence="2" id="KW-0479">Metal-binding</keyword>
<dbReference type="STRING" id="101127.A0A1X2GYU3"/>
<dbReference type="GO" id="GO:0005634">
    <property type="term" value="C:nucleus"/>
    <property type="evidence" value="ECO:0007669"/>
    <property type="project" value="UniProtKB-SubCell"/>
</dbReference>
<dbReference type="SUPFAM" id="SSF57879">
    <property type="entry name" value="Zinc domain conserved in yeast copper-regulated transcription factors"/>
    <property type="match status" value="1"/>
</dbReference>
<dbReference type="Proteomes" id="UP000242146">
    <property type="component" value="Unassembled WGS sequence"/>
</dbReference>
<dbReference type="GO" id="GO:0006878">
    <property type="term" value="P:intracellular copper ion homeostasis"/>
    <property type="evidence" value="ECO:0007669"/>
    <property type="project" value="TreeGrafter"/>
</dbReference>
<protein>
    <submittedName>
        <fullName evidence="9">Copper-fist-domain-containing protein</fullName>
    </submittedName>
</protein>
<dbReference type="GO" id="GO:0005507">
    <property type="term" value="F:copper ion binding"/>
    <property type="evidence" value="ECO:0007669"/>
    <property type="project" value="InterPro"/>
</dbReference>
<keyword evidence="3" id="KW-0862">Zinc</keyword>
<comment type="subcellular location">
    <subcellularLocation>
        <location evidence="1">Nucleus</location>
    </subcellularLocation>
</comment>
<dbReference type="PRINTS" id="PR00617">
    <property type="entry name" value="COPPERFIST"/>
</dbReference>
<dbReference type="EMBL" id="MCGT01000001">
    <property type="protein sequence ID" value="ORX62824.1"/>
    <property type="molecule type" value="Genomic_DNA"/>
</dbReference>
<dbReference type="FunFam" id="3.90.430.10:FF:000001">
    <property type="entry name" value="Copper fist DNA-binding protein"/>
    <property type="match status" value="1"/>
</dbReference>
<dbReference type="PANTHER" id="PTHR28088:SF5">
    <property type="entry name" value="TRANSCRIPTIONAL ACTIVATOR HAA1-RELATED"/>
    <property type="match status" value="1"/>
</dbReference>
<dbReference type="GO" id="GO:0006879">
    <property type="term" value="P:intracellular iron ion homeostasis"/>
    <property type="evidence" value="ECO:0007669"/>
    <property type="project" value="TreeGrafter"/>
</dbReference>
<keyword evidence="4" id="KW-0186">Copper</keyword>
<gene>
    <name evidence="9" type="ORF">DM01DRAFT_20689</name>
</gene>
<dbReference type="OrthoDB" id="5600085at2759"/>
<dbReference type="SMART" id="SM00412">
    <property type="entry name" value="Cu_FIST"/>
    <property type="match status" value="1"/>
</dbReference>
<dbReference type="PROSITE" id="PS50073">
    <property type="entry name" value="COPPER_FIST_2"/>
    <property type="match status" value="1"/>
</dbReference>
<dbReference type="Pfam" id="PF00649">
    <property type="entry name" value="Copper-fist"/>
    <property type="match status" value="1"/>
</dbReference>
<organism evidence="9 10">
    <name type="scientific">Hesseltinella vesiculosa</name>
    <dbReference type="NCBI Taxonomy" id="101127"/>
    <lineage>
        <taxon>Eukaryota</taxon>
        <taxon>Fungi</taxon>
        <taxon>Fungi incertae sedis</taxon>
        <taxon>Mucoromycota</taxon>
        <taxon>Mucoromycotina</taxon>
        <taxon>Mucoromycetes</taxon>
        <taxon>Mucorales</taxon>
        <taxon>Cunninghamellaceae</taxon>
        <taxon>Hesseltinella</taxon>
    </lineage>
</organism>
<keyword evidence="6" id="KW-0804">Transcription</keyword>
<dbReference type="GO" id="GO:0045944">
    <property type="term" value="P:positive regulation of transcription by RNA polymerase II"/>
    <property type="evidence" value="ECO:0007669"/>
    <property type="project" value="TreeGrafter"/>
</dbReference>
<dbReference type="GO" id="GO:0000978">
    <property type="term" value="F:RNA polymerase II cis-regulatory region sequence-specific DNA binding"/>
    <property type="evidence" value="ECO:0007669"/>
    <property type="project" value="TreeGrafter"/>
</dbReference>
<feature type="domain" description="Copper-fist" evidence="8">
    <location>
        <begin position="13"/>
        <end position="45"/>
    </location>
</feature>
<name>A0A1X2GYU3_9FUNG</name>
<evidence type="ECO:0000313" key="9">
    <source>
        <dbReference type="EMBL" id="ORX62824.1"/>
    </source>
</evidence>
<reference evidence="9 10" key="1">
    <citation type="submission" date="2016-07" db="EMBL/GenBank/DDBJ databases">
        <title>Pervasive Adenine N6-methylation of Active Genes in Fungi.</title>
        <authorList>
            <consortium name="DOE Joint Genome Institute"/>
            <person name="Mondo S.J."/>
            <person name="Dannebaum R.O."/>
            <person name="Kuo R.C."/>
            <person name="Labutti K."/>
            <person name="Haridas S."/>
            <person name="Kuo A."/>
            <person name="Salamov A."/>
            <person name="Ahrendt S.R."/>
            <person name="Lipzen A."/>
            <person name="Sullivan W."/>
            <person name="Andreopoulos W.B."/>
            <person name="Clum A."/>
            <person name="Lindquist E."/>
            <person name="Daum C."/>
            <person name="Ramamoorthy G.K."/>
            <person name="Gryganskyi A."/>
            <person name="Culley D."/>
            <person name="Magnuson J.K."/>
            <person name="James T.Y."/>
            <person name="O'Malley M.A."/>
            <person name="Stajich J.E."/>
            <person name="Spatafora J.W."/>
            <person name="Visel A."/>
            <person name="Grigoriev I.V."/>
        </authorList>
    </citation>
    <scope>NUCLEOTIDE SEQUENCE [LARGE SCALE GENOMIC DNA]</scope>
    <source>
        <strain evidence="9 10">NRRL 3301</strain>
    </source>
</reference>
<dbReference type="SMART" id="SM01090">
    <property type="entry name" value="Copper-fist"/>
    <property type="match status" value="1"/>
</dbReference>
<dbReference type="GO" id="GO:0000981">
    <property type="term" value="F:DNA-binding transcription factor activity, RNA polymerase II-specific"/>
    <property type="evidence" value="ECO:0007669"/>
    <property type="project" value="TreeGrafter"/>
</dbReference>
<evidence type="ECO:0000256" key="2">
    <source>
        <dbReference type="ARBA" id="ARBA00022723"/>
    </source>
</evidence>
<proteinExistence type="predicted"/>
<evidence type="ECO:0000256" key="5">
    <source>
        <dbReference type="ARBA" id="ARBA00023015"/>
    </source>
</evidence>
<evidence type="ECO:0000259" key="8">
    <source>
        <dbReference type="PROSITE" id="PS50073"/>
    </source>
</evidence>
<keyword evidence="7" id="KW-0539">Nucleus</keyword>
<evidence type="ECO:0000256" key="6">
    <source>
        <dbReference type="ARBA" id="ARBA00023163"/>
    </source>
</evidence>
<dbReference type="InterPro" id="IPR001083">
    <property type="entry name" value="Cu_fist_DNA-bd_dom"/>
</dbReference>
<keyword evidence="5" id="KW-0805">Transcription regulation</keyword>
<evidence type="ECO:0000256" key="7">
    <source>
        <dbReference type="ARBA" id="ARBA00023242"/>
    </source>
</evidence>
<accession>A0A1X2GYU3</accession>
<evidence type="ECO:0000313" key="10">
    <source>
        <dbReference type="Proteomes" id="UP000242146"/>
    </source>
</evidence>
<keyword evidence="10" id="KW-1185">Reference proteome</keyword>
<dbReference type="AlphaFoldDB" id="A0A1X2GYU3"/>